<dbReference type="InterPro" id="IPR016032">
    <property type="entry name" value="Sig_transdc_resp-reg_C-effctor"/>
</dbReference>
<evidence type="ECO:0000313" key="6">
    <source>
        <dbReference type="Proteomes" id="UP001243844"/>
    </source>
</evidence>
<reference evidence="5" key="1">
    <citation type="submission" date="2023-08" db="EMBL/GenBank/DDBJ databases">
        <title>Emergence of clinically-relevant ST2 carbapenem-resistant Acinetobacter baumannii strains in hospital sewages in Zhejiang, East of China.</title>
        <authorList>
            <person name="Kaichao C."/>
            <person name="Zhang R."/>
        </authorList>
    </citation>
    <scope>NUCLEOTIDE SEQUENCE</scope>
    <source>
        <strain evidence="5">M-RB-37</strain>
    </source>
</reference>
<evidence type="ECO:0000259" key="4">
    <source>
        <dbReference type="PROSITE" id="PS50043"/>
    </source>
</evidence>
<protein>
    <submittedName>
        <fullName evidence="5">Helix-turn-helix transcriptional regulator</fullName>
    </submittedName>
</protein>
<dbReference type="PANTHER" id="PTHR44688">
    <property type="entry name" value="DNA-BINDING TRANSCRIPTIONAL ACTIVATOR DEVR_DOSR"/>
    <property type="match status" value="1"/>
</dbReference>
<dbReference type="PRINTS" id="PR00038">
    <property type="entry name" value="HTHLUXR"/>
</dbReference>
<dbReference type="GO" id="GO:0006355">
    <property type="term" value="P:regulation of DNA-templated transcription"/>
    <property type="evidence" value="ECO:0007669"/>
    <property type="project" value="InterPro"/>
</dbReference>
<dbReference type="GO" id="GO:0003677">
    <property type="term" value="F:DNA binding"/>
    <property type="evidence" value="ECO:0007669"/>
    <property type="project" value="UniProtKB-KW"/>
</dbReference>
<dbReference type="InterPro" id="IPR036388">
    <property type="entry name" value="WH-like_DNA-bd_sf"/>
</dbReference>
<evidence type="ECO:0000256" key="2">
    <source>
        <dbReference type="ARBA" id="ARBA00023125"/>
    </source>
</evidence>
<dbReference type="PROSITE" id="PS00622">
    <property type="entry name" value="HTH_LUXR_1"/>
    <property type="match status" value="1"/>
</dbReference>
<keyword evidence="2" id="KW-0238">DNA-binding</keyword>
<evidence type="ECO:0000256" key="1">
    <source>
        <dbReference type="ARBA" id="ARBA00023015"/>
    </source>
</evidence>
<comment type="caution">
    <text evidence="5">The sequence shown here is derived from an EMBL/GenBank/DDBJ whole genome shotgun (WGS) entry which is preliminary data.</text>
</comment>
<proteinExistence type="predicted"/>
<dbReference type="SMART" id="SM00421">
    <property type="entry name" value="HTH_LUXR"/>
    <property type="match status" value="1"/>
</dbReference>
<dbReference type="PANTHER" id="PTHR44688:SF16">
    <property type="entry name" value="DNA-BINDING TRANSCRIPTIONAL ACTIVATOR DEVR_DOSR"/>
    <property type="match status" value="1"/>
</dbReference>
<dbReference type="SUPFAM" id="SSF46894">
    <property type="entry name" value="C-terminal effector domain of the bipartite response regulators"/>
    <property type="match status" value="1"/>
</dbReference>
<dbReference type="Gene3D" id="1.10.10.10">
    <property type="entry name" value="Winged helix-like DNA-binding domain superfamily/Winged helix DNA-binding domain"/>
    <property type="match status" value="1"/>
</dbReference>
<dbReference type="Proteomes" id="UP001243844">
    <property type="component" value="Unassembled WGS sequence"/>
</dbReference>
<dbReference type="AlphaFoldDB" id="A0AAW8J9Y1"/>
<name>A0AAW8J9Y1_9GAMM</name>
<dbReference type="EMBL" id="JAVIDL010000027">
    <property type="protein sequence ID" value="MDQ8936575.1"/>
    <property type="molecule type" value="Genomic_DNA"/>
</dbReference>
<evidence type="ECO:0000313" key="5">
    <source>
        <dbReference type="EMBL" id="MDQ8936575.1"/>
    </source>
</evidence>
<dbReference type="RefSeq" id="WP_308976531.1">
    <property type="nucleotide sequence ID" value="NZ_JAVIDL010000027.1"/>
</dbReference>
<dbReference type="InterPro" id="IPR000792">
    <property type="entry name" value="Tscrpt_reg_LuxR_C"/>
</dbReference>
<accession>A0AAW8J9Y1</accession>
<dbReference type="CDD" id="cd06170">
    <property type="entry name" value="LuxR_C_like"/>
    <property type="match status" value="1"/>
</dbReference>
<sequence length="229" mass="26810">MDFQTWSGFVDRFTAALRQNMYIDAFFSYKIEHNLETSEHYFCNLSTCLVDQYLSQMQIHDPLAMLNHKDPSQHMKVLSHQDIPQQYMQFIEKHQFGDNIELYFNDQQTPVRGISLIRNAAQGPFLAEDLQVLERFYQLADFCMQQNFRSTFQSNKGLNPIKLQSFKLTKKQLQVLELLSQGKDNQQIAMQLFISLSTVKTHIQHIFQKLAVNNRAQLLSKLLLLQTAL</sequence>
<evidence type="ECO:0000256" key="3">
    <source>
        <dbReference type="ARBA" id="ARBA00023163"/>
    </source>
</evidence>
<dbReference type="PROSITE" id="PS50043">
    <property type="entry name" value="HTH_LUXR_2"/>
    <property type="match status" value="1"/>
</dbReference>
<gene>
    <name evidence="5" type="ORF">RFH47_12695</name>
</gene>
<dbReference type="Pfam" id="PF00196">
    <property type="entry name" value="GerE"/>
    <property type="match status" value="1"/>
</dbReference>
<keyword evidence="3" id="KW-0804">Transcription</keyword>
<feature type="domain" description="HTH luxR-type" evidence="4">
    <location>
        <begin position="161"/>
        <end position="226"/>
    </location>
</feature>
<keyword evidence="1" id="KW-0805">Transcription regulation</keyword>
<organism evidence="5 6">
    <name type="scientific">Acinetobacter rudis</name>
    <dbReference type="NCBI Taxonomy" id="632955"/>
    <lineage>
        <taxon>Bacteria</taxon>
        <taxon>Pseudomonadati</taxon>
        <taxon>Pseudomonadota</taxon>
        <taxon>Gammaproteobacteria</taxon>
        <taxon>Moraxellales</taxon>
        <taxon>Moraxellaceae</taxon>
        <taxon>Acinetobacter</taxon>
    </lineage>
</organism>